<evidence type="ECO:0000259" key="4">
    <source>
        <dbReference type="Pfam" id="PF00085"/>
    </source>
</evidence>
<evidence type="ECO:0000256" key="2">
    <source>
        <dbReference type="ARBA" id="ARBA00022729"/>
    </source>
</evidence>
<dbReference type="EMBL" id="CAUYUJ010021258">
    <property type="protein sequence ID" value="CAK0903557.1"/>
    <property type="molecule type" value="Genomic_DNA"/>
</dbReference>
<feature type="domain" description="Thioredoxin" evidence="4">
    <location>
        <begin position="1"/>
        <end position="69"/>
    </location>
</feature>
<gene>
    <name evidence="5" type="ORF">PCOR1329_LOCUS79852</name>
</gene>
<evidence type="ECO:0000256" key="1">
    <source>
        <dbReference type="ARBA" id="ARBA00006347"/>
    </source>
</evidence>
<dbReference type="Gene3D" id="3.40.30.10">
    <property type="entry name" value="Glutaredoxin"/>
    <property type="match status" value="1"/>
</dbReference>
<dbReference type="Proteomes" id="UP001189429">
    <property type="component" value="Unassembled WGS sequence"/>
</dbReference>
<feature type="compositionally biased region" description="Polar residues" evidence="3">
    <location>
        <begin position="164"/>
        <end position="177"/>
    </location>
</feature>
<keyword evidence="6" id="KW-1185">Reference proteome</keyword>
<dbReference type="PANTHER" id="PTHR45672">
    <property type="entry name" value="PROTEIN DISULFIDE-ISOMERASE C17H9.14C-RELATED"/>
    <property type="match status" value="1"/>
</dbReference>
<dbReference type="InterPro" id="IPR036249">
    <property type="entry name" value="Thioredoxin-like_sf"/>
</dbReference>
<name>A0ABN9XU79_9DINO</name>
<evidence type="ECO:0000313" key="5">
    <source>
        <dbReference type="EMBL" id="CAK0903557.1"/>
    </source>
</evidence>
<evidence type="ECO:0000256" key="3">
    <source>
        <dbReference type="SAM" id="MobiDB-lite"/>
    </source>
</evidence>
<keyword evidence="2" id="KW-0732">Signal</keyword>
<proteinExistence type="inferred from homology"/>
<protein>
    <recommendedName>
        <fullName evidence="4">Thioredoxin domain-containing protein</fullName>
    </recommendedName>
</protein>
<dbReference type="InterPro" id="IPR051063">
    <property type="entry name" value="PDI"/>
</dbReference>
<sequence length="183" mass="20201">MKPDWDTLMSEYKDHATVLIADVDCTASGRSLCDEVGVRGYPTLKWGDPDDLQDYKGGRGLKDLKKFVADLKPPCGPTNQGSCNDAQRKQIEDFTAMGGEKREALIQQKGEEMKAIEDKFKQFSEDIRKEYDTALKKKEADADALNPRELGWLKAVRVLAAQKSAETGQIAGSQSAAKASEEL</sequence>
<comment type="similarity">
    <text evidence="1">Belongs to the protein disulfide isomerase family.</text>
</comment>
<comment type="caution">
    <text evidence="5">The sequence shown here is derived from an EMBL/GenBank/DDBJ whole genome shotgun (WGS) entry which is preliminary data.</text>
</comment>
<dbReference type="PANTHER" id="PTHR45672:SF3">
    <property type="entry name" value="THIOREDOXIN DOMAIN-CONTAINING PROTEIN 5"/>
    <property type="match status" value="1"/>
</dbReference>
<evidence type="ECO:0000313" key="6">
    <source>
        <dbReference type="Proteomes" id="UP001189429"/>
    </source>
</evidence>
<dbReference type="Pfam" id="PF00085">
    <property type="entry name" value="Thioredoxin"/>
    <property type="match status" value="1"/>
</dbReference>
<reference evidence="5" key="1">
    <citation type="submission" date="2023-10" db="EMBL/GenBank/DDBJ databases">
        <authorList>
            <person name="Chen Y."/>
            <person name="Shah S."/>
            <person name="Dougan E. K."/>
            <person name="Thang M."/>
            <person name="Chan C."/>
        </authorList>
    </citation>
    <scope>NUCLEOTIDE SEQUENCE [LARGE SCALE GENOMIC DNA]</scope>
</reference>
<feature type="region of interest" description="Disordered" evidence="3">
    <location>
        <begin position="164"/>
        <end position="183"/>
    </location>
</feature>
<organism evidence="5 6">
    <name type="scientific">Prorocentrum cordatum</name>
    <dbReference type="NCBI Taxonomy" id="2364126"/>
    <lineage>
        <taxon>Eukaryota</taxon>
        <taxon>Sar</taxon>
        <taxon>Alveolata</taxon>
        <taxon>Dinophyceae</taxon>
        <taxon>Prorocentrales</taxon>
        <taxon>Prorocentraceae</taxon>
        <taxon>Prorocentrum</taxon>
    </lineage>
</organism>
<dbReference type="InterPro" id="IPR013766">
    <property type="entry name" value="Thioredoxin_domain"/>
</dbReference>
<accession>A0ABN9XU79</accession>
<dbReference type="SUPFAM" id="SSF52833">
    <property type="entry name" value="Thioredoxin-like"/>
    <property type="match status" value="1"/>
</dbReference>